<protein>
    <submittedName>
        <fullName evidence="2">Magnesium-chelatase subunit ChlH, chloroplastic</fullName>
    </submittedName>
</protein>
<accession>A0A2U1MHT6</accession>
<dbReference type="PANTHER" id="PTHR44119">
    <property type="entry name" value="MAGNESIUM-CHELATASE SUBUNIT CHLH, CHLOROPLASTIC"/>
    <property type="match status" value="1"/>
</dbReference>
<reference evidence="2 3" key="1">
    <citation type="journal article" date="2018" name="Mol. Plant">
        <title>The genome of Artemisia annua provides insight into the evolution of Asteraceae family and artemisinin biosynthesis.</title>
        <authorList>
            <person name="Shen Q."/>
            <person name="Zhang L."/>
            <person name="Liao Z."/>
            <person name="Wang S."/>
            <person name="Yan T."/>
            <person name="Shi P."/>
            <person name="Liu M."/>
            <person name="Fu X."/>
            <person name="Pan Q."/>
            <person name="Wang Y."/>
            <person name="Lv Z."/>
            <person name="Lu X."/>
            <person name="Zhang F."/>
            <person name="Jiang W."/>
            <person name="Ma Y."/>
            <person name="Chen M."/>
            <person name="Hao X."/>
            <person name="Li L."/>
            <person name="Tang Y."/>
            <person name="Lv G."/>
            <person name="Zhou Y."/>
            <person name="Sun X."/>
            <person name="Brodelius P.E."/>
            <person name="Rose J.K.C."/>
            <person name="Tang K."/>
        </authorList>
    </citation>
    <scope>NUCLEOTIDE SEQUENCE [LARGE SCALE GENOMIC DNA]</scope>
    <source>
        <strain evidence="3">cv. Huhao1</strain>
        <tissue evidence="2">Leaf</tissue>
    </source>
</reference>
<name>A0A2U1MHT6_ARTAN</name>
<sequence>MVIVDRLFERQEVDNAGKFPETVALVLWGTDNIKTYGESLGEVLYWDESIG</sequence>
<comment type="caution">
    <text evidence="2">The sequence shown here is derived from an EMBL/GenBank/DDBJ whole genome shotgun (WGS) entry which is preliminary data.</text>
</comment>
<proteinExistence type="predicted"/>
<dbReference type="EMBL" id="PKPP01005259">
    <property type="protein sequence ID" value="PWA60792.1"/>
    <property type="molecule type" value="Genomic_DNA"/>
</dbReference>
<evidence type="ECO:0000313" key="2">
    <source>
        <dbReference type="EMBL" id="PWA60792.1"/>
    </source>
</evidence>
<organism evidence="2 3">
    <name type="scientific">Artemisia annua</name>
    <name type="common">Sweet wormwood</name>
    <dbReference type="NCBI Taxonomy" id="35608"/>
    <lineage>
        <taxon>Eukaryota</taxon>
        <taxon>Viridiplantae</taxon>
        <taxon>Streptophyta</taxon>
        <taxon>Embryophyta</taxon>
        <taxon>Tracheophyta</taxon>
        <taxon>Spermatophyta</taxon>
        <taxon>Magnoliopsida</taxon>
        <taxon>eudicotyledons</taxon>
        <taxon>Gunneridae</taxon>
        <taxon>Pentapetalae</taxon>
        <taxon>asterids</taxon>
        <taxon>campanulids</taxon>
        <taxon>Asterales</taxon>
        <taxon>Asteraceae</taxon>
        <taxon>Asteroideae</taxon>
        <taxon>Anthemideae</taxon>
        <taxon>Artemisiinae</taxon>
        <taxon>Artemisia</taxon>
    </lineage>
</organism>
<dbReference type="InterPro" id="IPR003672">
    <property type="entry name" value="CobN/Mg_chltase"/>
</dbReference>
<dbReference type="OrthoDB" id="10252009at2759"/>
<feature type="domain" description="CobN/magnesium chelatase" evidence="1">
    <location>
        <begin position="3"/>
        <end position="45"/>
    </location>
</feature>
<keyword evidence="3" id="KW-1185">Reference proteome</keyword>
<evidence type="ECO:0000313" key="3">
    <source>
        <dbReference type="Proteomes" id="UP000245207"/>
    </source>
</evidence>
<dbReference type="PANTHER" id="PTHR44119:SF1">
    <property type="entry name" value="MAGNESIUM-CHELATASE SUBUNIT CHLH, CHLOROPLASTIC"/>
    <property type="match status" value="1"/>
</dbReference>
<dbReference type="Proteomes" id="UP000245207">
    <property type="component" value="Unassembled WGS sequence"/>
</dbReference>
<gene>
    <name evidence="2" type="ORF">CTI12_AA358370</name>
</gene>
<evidence type="ECO:0000259" key="1">
    <source>
        <dbReference type="Pfam" id="PF02514"/>
    </source>
</evidence>
<dbReference type="AlphaFoldDB" id="A0A2U1MHT6"/>
<dbReference type="STRING" id="35608.A0A2U1MHT6"/>
<dbReference type="Pfam" id="PF02514">
    <property type="entry name" value="CobN-Mg_chel"/>
    <property type="match status" value="1"/>
</dbReference>
<dbReference type="GO" id="GO:0009507">
    <property type="term" value="C:chloroplast"/>
    <property type="evidence" value="ECO:0007669"/>
    <property type="project" value="TreeGrafter"/>
</dbReference>